<evidence type="ECO:0000256" key="12">
    <source>
        <dbReference type="ARBA" id="ARBA00045516"/>
    </source>
</evidence>
<evidence type="ECO:0000256" key="1">
    <source>
        <dbReference type="ARBA" id="ARBA00004418"/>
    </source>
</evidence>
<evidence type="ECO:0000256" key="7">
    <source>
        <dbReference type="ARBA" id="ARBA00022764"/>
    </source>
</evidence>
<keyword evidence="5" id="KW-0479">Metal-binding</keyword>
<organism evidence="14 17">
    <name type="scientific">Vibrio tubiashii ATCC 19109</name>
    <dbReference type="NCBI Taxonomy" id="1051646"/>
    <lineage>
        <taxon>Bacteria</taxon>
        <taxon>Pseudomonadati</taxon>
        <taxon>Pseudomonadota</taxon>
        <taxon>Gammaproteobacteria</taxon>
        <taxon>Vibrionales</taxon>
        <taxon>Vibrionaceae</taxon>
        <taxon>Vibrio</taxon>
        <taxon>Vibrio oreintalis group</taxon>
    </lineage>
</organism>
<comment type="subcellular location">
    <subcellularLocation>
        <location evidence="1">Periplasm</location>
    </subcellularLocation>
</comment>
<reference evidence="15" key="1">
    <citation type="submission" date="2011-08" db="EMBL/GenBank/DDBJ databases">
        <authorList>
            <person name="Hoffman M."/>
            <person name="Strain E.A."/>
            <person name="Brown E."/>
            <person name="Allard M.W."/>
        </authorList>
    </citation>
    <scope>NUCLEOTIDE SEQUENCE</scope>
    <source>
        <strain evidence="15">ATCC 19109</strain>
    </source>
</reference>
<proteinExistence type="inferred from homology"/>
<dbReference type="PANTHER" id="PTHR42953">
    <property type="entry name" value="HIGH-AFFINITY ZINC UPTAKE SYSTEM PROTEIN ZNUA-RELATED"/>
    <property type="match status" value="1"/>
</dbReference>
<dbReference type="PATRIC" id="fig|1051646.9.peg.3590"/>
<evidence type="ECO:0000256" key="4">
    <source>
        <dbReference type="ARBA" id="ARBA00022448"/>
    </source>
</evidence>
<evidence type="ECO:0000313" key="17">
    <source>
        <dbReference type="Proteomes" id="UP000030071"/>
    </source>
</evidence>
<evidence type="ECO:0000313" key="15">
    <source>
        <dbReference type="EMBL" id="EGU48430.1"/>
    </source>
</evidence>
<keyword evidence="16" id="KW-1185">Reference proteome</keyword>
<evidence type="ECO:0000256" key="11">
    <source>
        <dbReference type="ARBA" id="ARBA00023157"/>
    </source>
</evidence>
<accession>F9TC12</accession>
<sequence>MIKRIATAALLVASMQAQAVTVLATIKPIEMIAHEIIAEGDSTSTLLDTNASPHDYALKPSDLIRLKQSDLVVWFGQDLESFLVKPIADIDRALTLQEQESIELRKFGKKCGCGHHHSTYDPHIWLGPCQSIEVARLITQRLIAINPEQTASYQQNFDKFQYNLKVTAAAINFELKPFKNDGYYVFHDAYGYFEDYFKTKKLGHFTVDPERKPGAKKLNKIRNTINEKNVQCVFTEPQFTPAVIESTVRGTDAKIGSLDPLGTDIDVEKGSYFTFLKSISNSLTSCLKQR</sequence>
<dbReference type="FunFam" id="3.40.50.1980:FF:000006">
    <property type="entry name" value="Zinc ABC transporter substrate-binding protein ZnuA"/>
    <property type="match status" value="1"/>
</dbReference>
<gene>
    <name evidence="14" type="ORF">IX91_18360</name>
    <name evidence="15" type="ORF">VITU9109_14888</name>
</gene>
<evidence type="ECO:0000256" key="8">
    <source>
        <dbReference type="ARBA" id="ARBA00022833"/>
    </source>
</evidence>
<dbReference type="GO" id="GO:0046872">
    <property type="term" value="F:metal ion binding"/>
    <property type="evidence" value="ECO:0007669"/>
    <property type="project" value="UniProtKB-KW"/>
</dbReference>
<dbReference type="InterPro" id="IPR035520">
    <property type="entry name" value="ZnuA"/>
</dbReference>
<dbReference type="GO" id="GO:0006829">
    <property type="term" value="P:zinc ion transport"/>
    <property type="evidence" value="ECO:0007669"/>
    <property type="project" value="UniProtKB-KW"/>
</dbReference>
<protein>
    <recommendedName>
        <fullName evidence="3">High-affinity zinc uptake system protein ZnuA</fullName>
    </recommendedName>
</protein>
<evidence type="ECO:0000256" key="5">
    <source>
        <dbReference type="ARBA" id="ARBA00022723"/>
    </source>
</evidence>
<feature type="signal peptide" evidence="13">
    <location>
        <begin position="1"/>
        <end position="19"/>
    </location>
</feature>
<reference evidence="14 17" key="3">
    <citation type="submission" date="2014-08" db="EMBL/GenBank/DDBJ databases">
        <title>First Complete Genome Sequence of the Shellfish Pathogen Vibrio tubiashii.</title>
        <authorList>
            <person name="Richards G.P."/>
            <person name="Needleman D.S."/>
            <person name="Watson M.A."/>
            <person name="Bono J.L."/>
        </authorList>
    </citation>
    <scope>NUCLEOTIDE SEQUENCE [LARGE SCALE GENOMIC DNA]</scope>
    <source>
        <strain evidence="14 17">ATCC 19109</strain>
    </source>
</reference>
<dbReference type="STRING" id="1051646.IX91_18360"/>
<dbReference type="EMBL" id="CP009355">
    <property type="protein sequence ID" value="AIW16064.1"/>
    <property type="molecule type" value="Genomic_DNA"/>
</dbReference>
<dbReference type="CDD" id="cd01019">
    <property type="entry name" value="ZnuA"/>
    <property type="match status" value="1"/>
</dbReference>
<evidence type="ECO:0000313" key="16">
    <source>
        <dbReference type="Proteomes" id="UP000003836"/>
    </source>
</evidence>
<keyword evidence="9" id="KW-0864">Zinc transport</keyword>
<keyword evidence="8" id="KW-0862">Zinc</keyword>
<dbReference type="RefSeq" id="WP_004748123.1">
    <property type="nucleotide sequence ID" value="NZ_AFWI01000198.1"/>
</dbReference>
<dbReference type="EMBL" id="AFWI01000198">
    <property type="protein sequence ID" value="EGU48430.1"/>
    <property type="molecule type" value="Genomic_DNA"/>
</dbReference>
<dbReference type="KEGG" id="vtu:IX91_18360"/>
<feature type="chain" id="PRO_5003394055" description="High-affinity zinc uptake system protein ZnuA" evidence="13">
    <location>
        <begin position="20"/>
        <end position="290"/>
    </location>
</feature>
<evidence type="ECO:0000256" key="10">
    <source>
        <dbReference type="ARBA" id="ARBA00023065"/>
    </source>
</evidence>
<evidence type="ECO:0000256" key="6">
    <source>
        <dbReference type="ARBA" id="ARBA00022729"/>
    </source>
</evidence>
<dbReference type="PANTHER" id="PTHR42953:SF3">
    <property type="entry name" value="HIGH-AFFINITY ZINC UPTAKE SYSTEM PROTEIN ZNUA"/>
    <property type="match status" value="1"/>
</dbReference>
<dbReference type="Proteomes" id="UP000030071">
    <property type="component" value="Chromosome 2"/>
</dbReference>
<dbReference type="HOGENOM" id="CLU_016838_1_2_6"/>
<dbReference type="SUPFAM" id="SSF53807">
    <property type="entry name" value="Helical backbone' metal receptor"/>
    <property type="match status" value="1"/>
</dbReference>
<comment type="similarity">
    <text evidence="2">Belongs to the bacterial solute-binding protein 9 family.</text>
</comment>
<reference evidence="15 16" key="2">
    <citation type="journal article" date="2012" name="Int. J. Syst. Evol. Microbiol.">
        <title>Vibrio caribbeanicus sp. nov., isolated from the marine sponge Scleritoderma cyanea.</title>
        <authorList>
            <person name="Hoffmann M."/>
            <person name="Monday S.R."/>
            <person name="Allard M.W."/>
            <person name="Strain E.A."/>
            <person name="Whittaker P."/>
            <person name="Naum M."/>
            <person name="McCarthy P.J."/>
            <person name="Lopez J.V."/>
            <person name="Fischer M."/>
            <person name="Brown E.W."/>
        </authorList>
    </citation>
    <scope>NUCLEOTIDE SEQUENCE [LARGE SCALE GENOMIC DNA]</scope>
    <source>
        <strain evidence="15 16">ATCC 19109</strain>
    </source>
</reference>
<keyword evidence="7" id="KW-0574">Periplasm</keyword>
<evidence type="ECO:0000313" key="14">
    <source>
        <dbReference type="EMBL" id="AIW16064.1"/>
    </source>
</evidence>
<dbReference type="Proteomes" id="UP000003836">
    <property type="component" value="Unassembled WGS sequence"/>
</dbReference>
<evidence type="ECO:0000256" key="2">
    <source>
        <dbReference type="ARBA" id="ARBA00011028"/>
    </source>
</evidence>
<keyword evidence="6 13" id="KW-0732">Signal</keyword>
<dbReference type="InterPro" id="IPR050492">
    <property type="entry name" value="Bact_metal-bind_prot9"/>
</dbReference>
<evidence type="ECO:0000256" key="9">
    <source>
        <dbReference type="ARBA" id="ARBA00022906"/>
    </source>
</evidence>
<comment type="function">
    <text evidence="12">Part of the ATP-binding cassette (ABC) transport system ZnuABC involved in zinc import. Binds zinc with high affinity and specificity and delivers it to the membrane permease for translocation into the cytoplasm.</text>
</comment>
<dbReference type="Gene3D" id="3.40.50.1980">
    <property type="entry name" value="Nitrogenase molybdenum iron protein domain"/>
    <property type="match status" value="2"/>
</dbReference>
<dbReference type="Pfam" id="PF01297">
    <property type="entry name" value="ZnuA"/>
    <property type="match status" value="1"/>
</dbReference>
<dbReference type="GO" id="GO:0042597">
    <property type="term" value="C:periplasmic space"/>
    <property type="evidence" value="ECO:0007669"/>
    <property type="project" value="UniProtKB-SubCell"/>
</dbReference>
<dbReference type="InterPro" id="IPR006127">
    <property type="entry name" value="ZnuA-like"/>
</dbReference>
<name>F9TC12_9VIBR</name>
<dbReference type="eggNOG" id="COG4531">
    <property type="taxonomic scope" value="Bacteria"/>
</dbReference>
<keyword evidence="11" id="KW-1015">Disulfide bond</keyword>
<evidence type="ECO:0000256" key="13">
    <source>
        <dbReference type="SAM" id="SignalP"/>
    </source>
</evidence>
<keyword evidence="10" id="KW-0406">Ion transport</keyword>
<evidence type="ECO:0000256" key="3">
    <source>
        <dbReference type="ARBA" id="ARBA00015915"/>
    </source>
</evidence>
<dbReference type="AlphaFoldDB" id="F9TC12"/>
<keyword evidence="4" id="KW-0813">Transport</keyword>
<dbReference type="GeneID" id="23446698"/>